<keyword evidence="5 8" id="KW-0175">Coiled coil</keyword>
<organism evidence="12">
    <name type="scientific">Solanum lycopersicum</name>
    <name type="common">Tomato</name>
    <name type="synonym">Lycopersicon esculentum</name>
    <dbReference type="NCBI Taxonomy" id="4081"/>
    <lineage>
        <taxon>Eukaryota</taxon>
        <taxon>Viridiplantae</taxon>
        <taxon>Streptophyta</taxon>
        <taxon>Embryophyta</taxon>
        <taxon>Tracheophyta</taxon>
        <taxon>Spermatophyta</taxon>
        <taxon>Magnoliopsida</taxon>
        <taxon>eudicotyledons</taxon>
        <taxon>Gunneridae</taxon>
        <taxon>Pentapetalae</taxon>
        <taxon>asterids</taxon>
        <taxon>lamiids</taxon>
        <taxon>Solanales</taxon>
        <taxon>Solanaceae</taxon>
        <taxon>Solanoideae</taxon>
        <taxon>Solaneae</taxon>
        <taxon>Solanum</taxon>
        <taxon>Solanum subgen. Lycopersicon</taxon>
    </lineage>
</organism>
<dbReference type="InterPro" id="IPR022209">
    <property type="entry name" value="CWC25"/>
</dbReference>
<proteinExistence type="inferred from homology"/>
<feature type="transmembrane region" description="Helical" evidence="10">
    <location>
        <begin position="71"/>
        <end position="96"/>
    </location>
</feature>
<name>A0A3Q7F829_SOLLC</name>
<dbReference type="GO" id="GO:0000398">
    <property type="term" value="P:mRNA splicing, via spliceosome"/>
    <property type="evidence" value="ECO:0000318"/>
    <property type="project" value="GO_Central"/>
</dbReference>
<accession>A0A3Q7F829</accession>
<keyword evidence="10" id="KW-0812">Transmembrane</keyword>
<feature type="transmembrane region" description="Helical" evidence="10">
    <location>
        <begin position="614"/>
        <end position="634"/>
    </location>
</feature>
<dbReference type="Pfam" id="PF12542">
    <property type="entry name" value="CWC25"/>
    <property type="match status" value="1"/>
</dbReference>
<keyword evidence="3" id="KW-0507">mRNA processing</keyword>
<dbReference type="InterPro" id="IPR019339">
    <property type="entry name" value="CIR_N_dom"/>
</dbReference>
<dbReference type="Pfam" id="PF10197">
    <property type="entry name" value="Cir_N"/>
    <property type="match status" value="1"/>
</dbReference>
<feature type="compositionally biased region" description="Basic and acidic residues" evidence="9">
    <location>
        <begin position="277"/>
        <end position="295"/>
    </location>
</feature>
<dbReference type="PANTHER" id="PTHR16196">
    <property type="entry name" value="CELL CYCLE CONTROL PROTEIN CWF25"/>
    <property type="match status" value="1"/>
</dbReference>
<comment type="similarity">
    <text evidence="2">Belongs to the CWC25 family.</text>
</comment>
<evidence type="ECO:0000256" key="9">
    <source>
        <dbReference type="SAM" id="MobiDB-lite"/>
    </source>
</evidence>
<comment type="subcellular location">
    <subcellularLocation>
        <location evidence="1">Nucleus</location>
    </subcellularLocation>
</comment>
<evidence type="ECO:0000256" key="3">
    <source>
        <dbReference type="ARBA" id="ARBA00022664"/>
    </source>
</evidence>
<keyword evidence="13" id="KW-1185">Reference proteome</keyword>
<reference evidence="12" key="1">
    <citation type="journal article" date="2012" name="Nature">
        <title>The tomato genome sequence provides insights into fleshy fruit evolution.</title>
        <authorList>
            <consortium name="Tomato Genome Consortium"/>
        </authorList>
    </citation>
    <scope>NUCLEOTIDE SEQUENCE [LARGE SCALE GENOMIC DNA]</scope>
    <source>
        <strain evidence="12">cv. Heinz 1706</strain>
    </source>
</reference>
<evidence type="ECO:0000256" key="4">
    <source>
        <dbReference type="ARBA" id="ARBA00022728"/>
    </source>
</evidence>
<evidence type="ECO:0000256" key="1">
    <source>
        <dbReference type="ARBA" id="ARBA00004123"/>
    </source>
</evidence>
<keyword evidence="10" id="KW-0472">Membrane</keyword>
<feature type="compositionally biased region" description="Basic and acidic residues" evidence="9">
    <location>
        <begin position="332"/>
        <end position="348"/>
    </location>
</feature>
<feature type="compositionally biased region" description="Low complexity" evidence="9">
    <location>
        <begin position="214"/>
        <end position="227"/>
    </location>
</feature>
<feature type="domain" description="CBF1-interacting co-repressor CIR N-terminal" evidence="11">
    <location>
        <begin position="121"/>
        <end position="157"/>
    </location>
</feature>
<dbReference type="STRING" id="4081.A0A3Q7F829"/>
<sequence>MELEEMYVFFPLKPLHSPPAPTLHRRRTNLFIGRNRPLVFKLTISISDVLQLTTKNLRRISYLSISEIQTIIYGICLYSISFLAYSPIWLLLFVGIKGKQESNFRSLIVFLMALKFLNKKGWHTGSLRNIENVWKAEQKHDAEQRKLEELRKQIQEERERSEFRQLQEQAGLVTRQERLEFLYDSGLAVGKGSSSGFESLSKPAEPVTAAVAAADSSSSAKPQASVPGALFEDKSQSSNDAWRKLHSDPLLMIRQREQEALARVKNNPVQMAMIRKSVETMKNKDKMHDEKEKDERRHKHRDKKSKPHHSKSKHLKNSPRQTSDADEYLSEDDSRRKRESRKDKKINDQKASIVRDPQGGMQDLICQGKNPIVTLVSIQGLIYQGMNPIVTLVSIQGLIYQGMNPIVTLMSRQDLIYQGTNPIVTLVSRQDLILQGTSRVITLASLLGSLKKRELPVYGRCRKMLRSMRSKDGKDSRRQMKMMLRKLYMLARLVVGIFWMLLKEVFMVLEREEAPQLRKVFVAEHTIHREQKLQKAMLFGDKMDEKINEVPAEFFHNESLYVIQMYFILITLFYYHTERLLWDQGQIKYAGVHLATNILGVTEIVNLLCAKKMFLRWLAYYLSCEFVLLAFDLINIVS</sequence>
<dbReference type="SMART" id="SM01083">
    <property type="entry name" value="Cir_N"/>
    <property type="match status" value="1"/>
</dbReference>
<feature type="compositionally biased region" description="Basic and acidic residues" evidence="9">
    <location>
        <begin position="231"/>
        <end position="240"/>
    </location>
</feature>
<evidence type="ECO:0000256" key="6">
    <source>
        <dbReference type="ARBA" id="ARBA00023187"/>
    </source>
</evidence>
<feature type="region of interest" description="Disordered" evidence="9">
    <location>
        <begin position="277"/>
        <end position="354"/>
    </location>
</feature>
<dbReference type="InterPro" id="IPR051376">
    <property type="entry name" value="CWC25_splicing_factor"/>
</dbReference>
<dbReference type="AlphaFoldDB" id="A0A3Q7F829"/>
<keyword evidence="4" id="KW-0747">Spliceosome</keyword>
<reference evidence="12" key="2">
    <citation type="submission" date="2019-01" db="UniProtKB">
        <authorList>
            <consortium name="EnsemblPlants"/>
        </authorList>
    </citation>
    <scope>IDENTIFICATION</scope>
    <source>
        <strain evidence="12">cv. Heinz 1706</strain>
    </source>
</reference>
<protein>
    <recommendedName>
        <fullName evidence="11">CBF1-interacting co-repressor CIR N-terminal domain-containing protein</fullName>
    </recommendedName>
</protein>
<dbReference type="EnsemblPlants" id="Solyc02g084340.2.1">
    <property type="protein sequence ID" value="Solyc02g084340.2.1"/>
    <property type="gene ID" value="Solyc02g084340.2"/>
</dbReference>
<dbReference type="GO" id="GO:0005684">
    <property type="term" value="C:U2-type spliceosomal complex"/>
    <property type="evidence" value="ECO:0000318"/>
    <property type="project" value="GO_Central"/>
</dbReference>
<dbReference type="PaxDb" id="4081-Solyc02g084340.1.1"/>
<feature type="coiled-coil region" evidence="8">
    <location>
        <begin position="133"/>
        <end position="167"/>
    </location>
</feature>
<dbReference type="Proteomes" id="UP000004994">
    <property type="component" value="Chromosome 2"/>
</dbReference>
<evidence type="ECO:0000256" key="10">
    <source>
        <dbReference type="SAM" id="Phobius"/>
    </source>
</evidence>
<evidence type="ECO:0000313" key="13">
    <source>
        <dbReference type="Proteomes" id="UP000004994"/>
    </source>
</evidence>
<feature type="transmembrane region" description="Helical" evidence="10">
    <location>
        <begin position="487"/>
        <end position="509"/>
    </location>
</feature>
<dbReference type="InParanoid" id="A0A3Q7F829"/>
<feature type="transmembrane region" description="Helical" evidence="10">
    <location>
        <begin position="559"/>
        <end position="577"/>
    </location>
</feature>
<evidence type="ECO:0000256" key="2">
    <source>
        <dbReference type="ARBA" id="ARBA00006695"/>
    </source>
</evidence>
<keyword evidence="6" id="KW-0508">mRNA splicing</keyword>
<evidence type="ECO:0000256" key="5">
    <source>
        <dbReference type="ARBA" id="ARBA00023054"/>
    </source>
</evidence>
<dbReference type="Gramene" id="Solyc02g084340.2.1">
    <property type="protein sequence ID" value="Solyc02g084340.2.1"/>
    <property type="gene ID" value="Solyc02g084340.2"/>
</dbReference>
<evidence type="ECO:0000256" key="7">
    <source>
        <dbReference type="ARBA" id="ARBA00023242"/>
    </source>
</evidence>
<evidence type="ECO:0000256" key="8">
    <source>
        <dbReference type="SAM" id="Coils"/>
    </source>
</evidence>
<evidence type="ECO:0000259" key="11">
    <source>
        <dbReference type="SMART" id="SM01083"/>
    </source>
</evidence>
<dbReference type="PANTHER" id="PTHR16196:SF0">
    <property type="entry name" value="PRE-MRNA-SPLICING FACTOR CWC25 HOMOLOG"/>
    <property type="match status" value="1"/>
</dbReference>
<feature type="region of interest" description="Disordered" evidence="9">
    <location>
        <begin position="214"/>
        <end position="240"/>
    </location>
</feature>
<keyword evidence="7" id="KW-0539">Nucleus</keyword>
<evidence type="ECO:0000313" key="12">
    <source>
        <dbReference type="EnsemblPlants" id="Solyc02g084340.2.1"/>
    </source>
</evidence>
<keyword evidence="10" id="KW-1133">Transmembrane helix</keyword>
<feature type="compositionally biased region" description="Basic residues" evidence="9">
    <location>
        <begin position="296"/>
        <end position="317"/>
    </location>
</feature>